<feature type="coiled-coil region" evidence="1">
    <location>
        <begin position="294"/>
        <end position="321"/>
    </location>
</feature>
<name>A0A1C5A5R0_9ACTN</name>
<evidence type="ECO:0000313" key="5">
    <source>
        <dbReference type="Proteomes" id="UP000183585"/>
    </source>
</evidence>
<accession>A0A1C5A5R0</accession>
<feature type="region of interest" description="Disordered" evidence="2">
    <location>
        <begin position="370"/>
        <end position="426"/>
    </location>
</feature>
<dbReference type="EMBL" id="FMCT01000011">
    <property type="protein sequence ID" value="SCF40548.1"/>
    <property type="molecule type" value="Genomic_DNA"/>
</dbReference>
<dbReference type="PANTHER" id="PTHR43662:SF3">
    <property type="entry name" value="DOMAIN PROTEIN, PUTATIVE (AFU_ORTHOLOGUE AFUA_6G11970)-RELATED"/>
    <property type="match status" value="1"/>
</dbReference>
<dbReference type="Pfam" id="PF09362">
    <property type="entry name" value="DUF1996"/>
    <property type="match status" value="1"/>
</dbReference>
<sequence length="598" mass="62732">MAGSGKRRRVRGSRVVAVVAAVGAVGALTVTFVSGGGRGSASAEANLNDFVPIERVAANVPTPRTGPNASRGVFTVDCGTNRNGKFSPDNPVAQPGIRNGAEHLHDFVGNLAIDADTPDAVLAASGTTCRNGDRSSYFWPVVRIDKSVRADLDPQALGAVQPTVSCPRVADRLPAVPASARDGVRRDLAALDRQLASANGRMAASRGRIDQRLNQSVLGALRAERAETIKRISRTMSGAGSRPRGLVSLVDCEVSYDGLHATHSAAPATASGASPGVRCPSVRDKLPGVPASALDEVNRNLDLLDQQIAEANERLVTTKGQGGPNFALNAIVGPLQSKRVATLDRIAIAIGRTAPRPQGLEALAACTLDERPVGGQPGGNGDGEGDGNGNGNNGGNNGNGNNGGGDKPLPEPQGPNLELPNNTGRIVQPSKVLIEYRGNPGAKVTPMPRFLRALTGDAKPTSRGPANARATWTCSGFADRLSDRYPICPDGSQVMRVQDFPGCWDGRNTDSENHRAHLAFADPATGACPQGFGAIPQLRISIAYDIPRAVQLRGQYALDSFPEENHNPFSDHNDFVNVNSDKQMRRIAACLNEGRRCS</sequence>
<organism evidence="4 5">
    <name type="scientific">Micromonospora carbonacea</name>
    <dbReference type="NCBI Taxonomy" id="47853"/>
    <lineage>
        <taxon>Bacteria</taxon>
        <taxon>Bacillati</taxon>
        <taxon>Actinomycetota</taxon>
        <taxon>Actinomycetes</taxon>
        <taxon>Micromonosporales</taxon>
        <taxon>Micromonosporaceae</taxon>
        <taxon>Micromonospora</taxon>
    </lineage>
</organism>
<gene>
    <name evidence="4" type="ORF">GA0070563_111168</name>
</gene>
<evidence type="ECO:0000256" key="1">
    <source>
        <dbReference type="SAM" id="Coils"/>
    </source>
</evidence>
<dbReference type="RefSeq" id="WP_074476666.1">
    <property type="nucleotide sequence ID" value="NZ_FMCT01000011.1"/>
</dbReference>
<evidence type="ECO:0000256" key="2">
    <source>
        <dbReference type="SAM" id="MobiDB-lite"/>
    </source>
</evidence>
<protein>
    <recommendedName>
        <fullName evidence="3">DUF1996 domain-containing protein</fullName>
    </recommendedName>
</protein>
<feature type="domain" description="DUF1996" evidence="3">
    <location>
        <begin position="432"/>
        <end position="577"/>
    </location>
</feature>
<keyword evidence="1" id="KW-0175">Coiled coil</keyword>
<evidence type="ECO:0000259" key="3">
    <source>
        <dbReference type="Pfam" id="PF09362"/>
    </source>
</evidence>
<feature type="compositionally biased region" description="Gly residues" evidence="2">
    <location>
        <begin position="375"/>
        <end position="406"/>
    </location>
</feature>
<evidence type="ECO:0000313" key="4">
    <source>
        <dbReference type="EMBL" id="SCF40548.1"/>
    </source>
</evidence>
<proteinExistence type="predicted"/>
<keyword evidence="5" id="KW-1185">Reference proteome</keyword>
<dbReference type="InterPro" id="IPR018535">
    <property type="entry name" value="DUF1996"/>
</dbReference>
<dbReference type="PANTHER" id="PTHR43662">
    <property type="match status" value="1"/>
</dbReference>
<dbReference type="STRING" id="47853.TK50_06550"/>
<reference evidence="5" key="1">
    <citation type="submission" date="2016-06" db="EMBL/GenBank/DDBJ databases">
        <authorList>
            <person name="Varghese N."/>
            <person name="Submissions Spin"/>
        </authorList>
    </citation>
    <scope>NUCLEOTIDE SEQUENCE [LARGE SCALE GENOMIC DNA]</scope>
    <source>
        <strain evidence="5">DSM 43168</strain>
    </source>
</reference>
<dbReference type="Proteomes" id="UP000183585">
    <property type="component" value="Unassembled WGS sequence"/>
</dbReference>
<dbReference type="AlphaFoldDB" id="A0A1C5A5R0"/>